<evidence type="ECO:0000256" key="7">
    <source>
        <dbReference type="RuleBase" id="RU363039"/>
    </source>
</evidence>
<dbReference type="GeneID" id="69971509"/>
<dbReference type="EMBL" id="CP012747">
    <property type="protein sequence ID" value="ALL67718.1"/>
    <property type="molecule type" value="Genomic_DNA"/>
</dbReference>
<keyword evidence="1 7" id="KW-0436">Ligase</keyword>
<dbReference type="GO" id="GO:0004825">
    <property type="term" value="F:methionine-tRNA ligase activity"/>
    <property type="evidence" value="ECO:0007669"/>
    <property type="project" value="UniProtKB-EC"/>
</dbReference>
<dbReference type="PANTHER" id="PTHR45765:SF1">
    <property type="entry name" value="METHIONINE--TRNA LIGASE, CYTOPLASMIC"/>
    <property type="match status" value="1"/>
</dbReference>
<dbReference type="Gene3D" id="3.40.50.620">
    <property type="entry name" value="HUPs"/>
    <property type="match status" value="1"/>
</dbReference>
<dbReference type="RefSeq" id="WP_233451528.1">
    <property type="nucleotide sequence ID" value="NZ_CP012747.1"/>
</dbReference>
<sequence>MFSFPFARNDELLNFAMRSEPQKFFLMPIPPTPNGRLHLGHIAGPYLRMDMLARHLRSQDHHVDVVSAVDGFDSYVLWKALQEARSPQEVCRDYHGRIAHDLAALDIVVDEFLDVVQGPHAERHAENAQRAVSRLIEQGLTETITEKVLFSPATGRYLAGAWLVGRCPQCDMPSAGYFCEACGAHFRPEAMRAPAPRVGDTQLEWREVDSLFLRIVDQPALIDRVSAAGAPLTFINVIRRFLAQENGLVRLTAPGDWGVAWPPDRYGNPRVLFEAGWEYALTCGDRCADGKPDAHPMSSSGNVTTLVSFGIDNAVLLLAGSVAVLGALPDRKPFDHVLTNFFYNLQGSKFSTSRLHVVWAADIVEATPASSDAVRYFLARESPEHNAANFDVDAFIHFVNDDLATRLQGRLDVAGAALESMVGTSVGIVTPMLDKLIASFRLLDEAFRLDAVSVRSACAVVRSWIELPQIDLTDAKQAYGWLKGLACVAASIMPSLADALWFALGHEGMPRRAELRAMSSPRGGLCGRQWFTPLSRESLDPCLPSSLVRERGTAHA</sequence>
<evidence type="ECO:0000256" key="1">
    <source>
        <dbReference type="ARBA" id="ARBA00022598"/>
    </source>
</evidence>
<dbReference type="InterPro" id="IPR015413">
    <property type="entry name" value="Methionyl/Leucyl_tRNA_Synth"/>
</dbReference>
<evidence type="ECO:0000256" key="2">
    <source>
        <dbReference type="ARBA" id="ARBA00022741"/>
    </source>
</evidence>
<keyword evidence="3 7" id="KW-0067">ATP-binding</keyword>
<reference evidence="9 10" key="1">
    <citation type="journal article" date="2014" name="Genome Announc.">
        <title>Draft Genome Sequence of the Haloacid-Degrading Burkholderia caribensis Strain MBA4.</title>
        <authorList>
            <person name="Pan Y."/>
            <person name="Kong K.F."/>
            <person name="Tsang J.S."/>
        </authorList>
    </citation>
    <scope>NUCLEOTIDE SEQUENCE [LARGE SCALE GENOMIC DNA]</scope>
    <source>
        <strain evidence="9 10">MBA4</strain>
    </source>
</reference>
<dbReference type="InterPro" id="IPR014729">
    <property type="entry name" value="Rossmann-like_a/b/a_fold"/>
</dbReference>
<dbReference type="InterPro" id="IPR023458">
    <property type="entry name" value="Met-tRNA_ligase_1"/>
</dbReference>
<keyword evidence="5 7" id="KW-0030">Aminoacyl-tRNA synthetase</keyword>
<dbReference type="Pfam" id="PF09334">
    <property type="entry name" value="tRNA-synt_1g"/>
    <property type="match status" value="1"/>
</dbReference>
<evidence type="ECO:0000313" key="10">
    <source>
        <dbReference type="Proteomes" id="UP000019146"/>
    </source>
</evidence>
<dbReference type="Proteomes" id="UP000019146">
    <property type="component" value="Chromosome 2"/>
</dbReference>
<dbReference type="GO" id="GO:0005829">
    <property type="term" value="C:cytosol"/>
    <property type="evidence" value="ECO:0007669"/>
    <property type="project" value="TreeGrafter"/>
</dbReference>
<keyword evidence="2 7" id="KW-0547">Nucleotide-binding</keyword>
<dbReference type="InterPro" id="IPR001412">
    <property type="entry name" value="aa-tRNA-synth_I_CS"/>
</dbReference>
<dbReference type="GO" id="GO:0006431">
    <property type="term" value="P:methionyl-tRNA aminoacylation"/>
    <property type="evidence" value="ECO:0007669"/>
    <property type="project" value="TreeGrafter"/>
</dbReference>
<dbReference type="AlphaFoldDB" id="A0A0P0RGH6"/>
<evidence type="ECO:0000313" key="9">
    <source>
        <dbReference type="EMBL" id="ALL67718.1"/>
    </source>
</evidence>
<organism evidence="9 10">
    <name type="scientific">Paraburkholderia caribensis MBA4</name>
    <dbReference type="NCBI Taxonomy" id="1323664"/>
    <lineage>
        <taxon>Bacteria</taxon>
        <taxon>Pseudomonadati</taxon>
        <taxon>Pseudomonadota</taxon>
        <taxon>Betaproteobacteria</taxon>
        <taxon>Burkholderiales</taxon>
        <taxon>Burkholderiaceae</taxon>
        <taxon>Paraburkholderia</taxon>
    </lineage>
</organism>
<dbReference type="SUPFAM" id="SSF52374">
    <property type="entry name" value="Nucleotidylyl transferase"/>
    <property type="match status" value="1"/>
</dbReference>
<dbReference type="InterPro" id="IPR029038">
    <property type="entry name" value="MetRS_Zn"/>
</dbReference>
<dbReference type="GO" id="GO:0005524">
    <property type="term" value="F:ATP binding"/>
    <property type="evidence" value="ECO:0007669"/>
    <property type="project" value="UniProtKB-KW"/>
</dbReference>
<feature type="domain" description="Methionyl/Leucyl tRNA synthetase" evidence="8">
    <location>
        <begin position="33"/>
        <end position="407"/>
    </location>
</feature>
<evidence type="ECO:0000256" key="6">
    <source>
        <dbReference type="ARBA" id="ARBA00047364"/>
    </source>
</evidence>
<comment type="similarity">
    <text evidence="7">Belongs to the class-I aminoacyl-tRNA synthetase family.</text>
</comment>
<keyword evidence="4 7" id="KW-0648">Protein biosynthesis</keyword>
<dbReference type="Gene3D" id="2.20.28.20">
    <property type="entry name" value="Methionyl-tRNA synthetase, Zn-domain"/>
    <property type="match status" value="1"/>
</dbReference>
<comment type="catalytic activity">
    <reaction evidence="6">
        <text>tRNA(Met) + L-methionine + ATP = L-methionyl-tRNA(Met) + AMP + diphosphate</text>
        <dbReference type="Rhea" id="RHEA:13481"/>
        <dbReference type="Rhea" id="RHEA-COMP:9667"/>
        <dbReference type="Rhea" id="RHEA-COMP:9698"/>
        <dbReference type="ChEBI" id="CHEBI:30616"/>
        <dbReference type="ChEBI" id="CHEBI:33019"/>
        <dbReference type="ChEBI" id="CHEBI:57844"/>
        <dbReference type="ChEBI" id="CHEBI:78442"/>
        <dbReference type="ChEBI" id="CHEBI:78530"/>
        <dbReference type="ChEBI" id="CHEBI:456215"/>
        <dbReference type="EC" id="6.1.1.10"/>
    </reaction>
</comment>
<evidence type="ECO:0000256" key="5">
    <source>
        <dbReference type="ARBA" id="ARBA00023146"/>
    </source>
</evidence>
<dbReference type="NCBIfam" id="NF008863">
    <property type="entry name" value="PRK11893.2-5"/>
    <property type="match status" value="1"/>
</dbReference>
<evidence type="ECO:0000256" key="3">
    <source>
        <dbReference type="ARBA" id="ARBA00022840"/>
    </source>
</evidence>
<dbReference type="PANTHER" id="PTHR45765">
    <property type="entry name" value="METHIONINE--TRNA LIGASE"/>
    <property type="match status" value="1"/>
</dbReference>
<dbReference type="KEGG" id="bcai:K788_0006336"/>
<name>A0A0P0RGH6_9BURK</name>
<gene>
    <name evidence="9" type="ORF">K788_0006336</name>
</gene>
<accession>A0A0P0RGH6</accession>
<evidence type="ECO:0000259" key="8">
    <source>
        <dbReference type="Pfam" id="PF09334"/>
    </source>
</evidence>
<protein>
    <submittedName>
        <fullName evidence="9">Methionyl-tRNA synthetase-related protein</fullName>
        <ecNumber evidence="9">6.1.1.10</ecNumber>
    </submittedName>
</protein>
<dbReference type="EC" id="6.1.1.10" evidence="9"/>
<dbReference type="PROSITE" id="PS00178">
    <property type="entry name" value="AA_TRNA_LIGASE_I"/>
    <property type="match status" value="1"/>
</dbReference>
<evidence type="ECO:0000256" key="4">
    <source>
        <dbReference type="ARBA" id="ARBA00022917"/>
    </source>
</evidence>
<proteinExistence type="inferred from homology"/>